<dbReference type="PANTHER" id="PTHR45742:SF8">
    <property type="entry name" value="FLOCCULATION PROTEIN FLO11"/>
    <property type="match status" value="1"/>
</dbReference>
<dbReference type="PANTHER" id="PTHR45742">
    <property type="entry name" value="COMPLEMENT COMPONENT C6"/>
    <property type="match status" value="1"/>
</dbReference>
<gene>
    <name evidence="7" type="ORF">ETSY2_16640</name>
</gene>
<comment type="subcellular location">
    <subcellularLocation>
        <location evidence="1">Membrane</location>
    </subcellularLocation>
    <subcellularLocation>
        <location evidence="2">Secreted</location>
    </subcellularLocation>
</comment>
<dbReference type="Pfam" id="PF00045">
    <property type="entry name" value="Hemopexin"/>
    <property type="match status" value="2"/>
</dbReference>
<keyword evidence="5" id="KW-1015">Disulfide bond</keyword>
<evidence type="ECO:0000256" key="5">
    <source>
        <dbReference type="ARBA" id="ARBA00023157"/>
    </source>
</evidence>
<dbReference type="GO" id="GO:0005579">
    <property type="term" value="C:membrane attack complex"/>
    <property type="evidence" value="ECO:0007669"/>
    <property type="project" value="TreeGrafter"/>
</dbReference>
<dbReference type="InterPro" id="IPR036375">
    <property type="entry name" value="Hemopexin-like_dom_sf"/>
</dbReference>
<evidence type="ECO:0000256" key="4">
    <source>
        <dbReference type="ARBA" id="ARBA00023136"/>
    </source>
</evidence>
<feature type="domain" description="MACPF" evidence="6">
    <location>
        <begin position="1"/>
        <end position="329"/>
    </location>
</feature>
<keyword evidence="4" id="KW-0472">Membrane</keyword>
<evidence type="ECO:0000256" key="1">
    <source>
        <dbReference type="ARBA" id="ARBA00004370"/>
    </source>
</evidence>
<dbReference type="SMART" id="SM00457">
    <property type="entry name" value="MACPF"/>
    <property type="match status" value="1"/>
</dbReference>
<dbReference type="PROSITE" id="PS51642">
    <property type="entry name" value="HEMOPEXIN_2"/>
    <property type="match status" value="3"/>
</dbReference>
<evidence type="ECO:0000313" key="8">
    <source>
        <dbReference type="Proteomes" id="UP000019140"/>
    </source>
</evidence>
<dbReference type="HOGENOM" id="CLU_448841_0_0_7"/>
<sequence length="608" mass="70146">MAEQKKHFLPGTDVVGRGIYLRPHQPYVLKDYLFPRNEVYDYYLSDTDSNFSVPKHYAVNSSTPMPINRMLNQTLIEESWELLDKQMGLDANLAASVEAFSVDAQSNQSKHLRSEKAAYYALRSSFIPLWTVYIPNALRLSKTTSTDGMSSMDSAEDLPEAAIDETTIMAPFKHKHRRQYERFFARYGTHYVRRAWVGGKATLIFIVSESAGLSKEQVQAGIKASYIMLGSTNAQGTFQSEKEKLLEQSECQIFGKGGDELKLASLNSLDENAYNKWVESIKKTPGVIELDVIGIWTLISDPEKAKALQAAYRTTTVFRPISAIFRMNEKVYFLRGNKYFYYDIETNSSVKPNSIVKLWPCLAEKQFERIDAALTIKSLHSDIGEKLQQKLYFFKDTEYIRLSIDERRFDVDIFQNITDESLDRLELDGIPDDILKKLKEIDNHEFMEKENFLELLKERLGVEKAHQHESLILQHAKMAELTIDEGYPKQISDGWPGVPFERIDAALNIGGHTGIYLFSGQHYVRFNIAQNRVDDGYQEPQRINERWAGVSFERIDAAIAWEDGKVYFFREDEYIRYDMTLYRADPGYPKPLIGEYAEDWSFFSDYQQ</sequence>
<accession>W4M8K1</accession>
<dbReference type="PROSITE" id="PS51412">
    <property type="entry name" value="MACPF_2"/>
    <property type="match status" value="1"/>
</dbReference>
<dbReference type="PROSITE" id="PS00279">
    <property type="entry name" value="MACPF_1"/>
    <property type="match status" value="1"/>
</dbReference>
<evidence type="ECO:0000259" key="6">
    <source>
        <dbReference type="PROSITE" id="PS51412"/>
    </source>
</evidence>
<dbReference type="SMART" id="SM00120">
    <property type="entry name" value="HX"/>
    <property type="match status" value="4"/>
</dbReference>
<dbReference type="GO" id="GO:0005576">
    <property type="term" value="C:extracellular region"/>
    <property type="evidence" value="ECO:0007669"/>
    <property type="project" value="UniProtKB-SubCell"/>
</dbReference>
<dbReference type="Pfam" id="PF01823">
    <property type="entry name" value="MACPF"/>
    <property type="match status" value="1"/>
</dbReference>
<keyword evidence="8" id="KW-1185">Reference proteome</keyword>
<dbReference type="AlphaFoldDB" id="W4M8K1"/>
<dbReference type="GO" id="GO:0006956">
    <property type="term" value="P:complement activation"/>
    <property type="evidence" value="ECO:0007669"/>
    <property type="project" value="TreeGrafter"/>
</dbReference>
<evidence type="ECO:0000256" key="3">
    <source>
        <dbReference type="ARBA" id="ARBA00022525"/>
    </source>
</evidence>
<dbReference type="InterPro" id="IPR020863">
    <property type="entry name" value="MACPF_CS"/>
</dbReference>
<keyword evidence="3" id="KW-0964">Secreted</keyword>
<evidence type="ECO:0000256" key="2">
    <source>
        <dbReference type="ARBA" id="ARBA00004613"/>
    </source>
</evidence>
<organism evidence="7 8">
    <name type="scientific">Candidatus Entotheonella gemina</name>
    <dbReference type="NCBI Taxonomy" id="1429439"/>
    <lineage>
        <taxon>Bacteria</taxon>
        <taxon>Pseudomonadati</taxon>
        <taxon>Nitrospinota/Tectimicrobiota group</taxon>
        <taxon>Candidatus Tectimicrobiota</taxon>
        <taxon>Candidatus Entotheonellia</taxon>
        <taxon>Candidatus Entotheonellales</taxon>
        <taxon>Candidatus Entotheonellaceae</taxon>
        <taxon>Candidatus Entotheonella</taxon>
    </lineage>
</organism>
<evidence type="ECO:0000313" key="7">
    <source>
        <dbReference type="EMBL" id="ETX06513.1"/>
    </source>
</evidence>
<name>W4M8K1_9BACT</name>
<reference evidence="7 8" key="1">
    <citation type="journal article" date="2014" name="Nature">
        <title>An environmental bacterial taxon with a large and distinct metabolic repertoire.</title>
        <authorList>
            <person name="Wilson M.C."/>
            <person name="Mori T."/>
            <person name="Ruckert C."/>
            <person name="Uria A.R."/>
            <person name="Helf M.J."/>
            <person name="Takada K."/>
            <person name="Gernert C."/>
            <person name="Steffens U.A."/>
            <person name="Heycke N."/>
            <person name="Schmitt S."/>
            <person name="Rinke C."/>
            <person name="Helfrich E.J."/>
            <person name="Brachmann A.O."/>
            <person name="Gurgui C."/>
            <person name="Wakimoto T."/>
            <person name="Kracht M."/>
            <person name="Crusemann M."/>
            <person name="Hentschel U."/>
            <person name="Abe I."/>
            <person name="Matsunaga S."/>
            <person name="Kalinowski J."/>
            <person name="Takeyama H."/>
            <person name="Piel J."/>
        </authorList>
    </citation>
    <scope>NUCLEOTIDE SEQUENCE [LARGE SCALE GENOMIC DNA]</scope>
    <source>
        <strain evidence="8">TSY2</strain>
    </source>
</reference>
<dbReference type="Gene3D" id="2.110.10.10">
    <property type="entry name" value="Hemopexin-like domain"/>
    <property type="match status" value="2"/>
</dbReference>
<comment type="caution">
    <text evidence="7">The sequence shown here is derived from an EMBL/GenBank/DDBJ whole genome shotgun (WGS) entry which is preliminary data.</text>
</comment>
<dbReference type="Proteomes" id="UP000019140">
    <property type="component" value="Unassembled WGS sequence"/>
</dbReference>
<protein>
    <recommendedName>
        <fullName evidence="6">MACPF domain-containing protein</fullName>
    </recommendedName>
</protein>
<proteinExistence type="predicted"/>
<dbReference type="InterPro" id="IPR020864">
    <property type="entry name" value="MACPF"/>
</dbReference>
<dbReference type="SUPFAM" id="SSF50923">
    <property type="entry name" value="Hemopexin-like domain"/>
    <property type="match status" value="2"/>
</dbReference>
<dbReference type="InterPro" id="IPR018487">
    <property type="entry name" value="Hemopexin-like_repeat"/>
</dbReference>
<dbReference type="EMBL" id="AZHX01000677">
    <property type="protein sequence ID" value="ETX06513.1"/>
    <property type="molecule type" value="Genomic_DNA"/>
</dbReference>